<dbReference type="AlphaFoldDB" id="A0A4Y7Q614"/>
<dbReference type="GO" id="GO:0031201">
    <property type="term" value="C:SNARE complex"/>
    <property type="evidence" value="ECO:0007669"/>
    <property type="project" value="TreeGrafter"/>
</dbReference>
<reference evidence="13 14" key="1">
    <citation type="submission" date="2018-06" db="EMBL/GenBank/DDBJ databases">
        <title>A transcriptomic atlas of mushroom development highlights an independent origin of complex multicellularity.</title>
        <authorList>
            <consortium name="DOE Joint Genome Institute"/>
            <person name="Krizsan K."/>
            <person name="Almasi E."/>
            <person name="Merenyi Z."/>
            <person name="Sahu N."/>
            <person name="Viragh M."/>
            <person name="Koszo T."/>
            <person name="Mondo S."/>
            <person name="Kiss B."/>
            <person name="Balint B."/>
            <person name="Kues U."/>
            <person name="Barry K."/>
            <person name="Hegedus J.C."/>
            <person name="Henrissat B."/>
            <person name="Johnson J."/>
            <person name="Lipzen A."/>
            <person name="Ohm R."/>
            <person name="Nagy I."/>
            <person name="Pangilinan J."/>
            <person name="Yan J."/>
            <person name="Xiong Y."/>
            <person name="Grigoriev I.V."/>
            <person name="Hibbett D.S."/>
            <person name="Nagy L.G."/>
        </authorList>
    </citation>
    <scope>NUCLEOTIDE SEQUENCE [LARGE SCALE GENOMIC DNA]</scope>
    <source>
        <strain evidence="13 14">SZMC22713</strain>
    </source>
</reference>
<dbReference type="STRING" id="50990.A0A4Y7Q614"/>
<evidence type="ECO:0000313" key="14">
    <source>
        <dbReference type="Proteomes" id="UP000294933"/>
    </source>
</evidence>
<dbReference type="VEuPathDB" id="FungiDB:BD410DRAFT_788232"/>
<feature type="transmembrane region" description="Helical" evidence="11">
    <location>
        <begin position="210"/>
        <end position="231"/>
    </location>
</feature>
<evidence type="ECO:0000256" key="8">
    <source>
        <dbReference type="ARBA" id="ARBA00023136"/>
    </source>
</evidence>
<feature type="domain" description="Sec20 C-terminal" evidence="12">
    <location>
        <begin position="144"/>
        <end position="235"/>
    </location>
</feature>
<keyword evidence="6 11" id="KW-1133">Transmembrane helix</keyword>
<keyword evidence="2" id="KW-0813">Transport</keyword>
<evidence type="ECO:0000256" key="9">
    <source>
        <dbReference type="ARBA" id="ARBA00037934"/>
    </source>
</evidence>
<dbReference type="OrthoDB" id="46868at2759"/>
<evidence type="ECO:0000256" key="6">
    <source>
        <dbReference type="ARBA" id="ARBA00022989"/>
    </source>
</evidence>
<keyword evidence="5" id="KW-0931">ER-Golgi transport</keyword>
<dbReference type="PANTHER" id="PTHR12825:SF0">
    <property type="entry name" value="VESICLE TRANSPORT PROTEIN SEC20"/>
    <property type="match status" value="1"/>
</dbReference>
<feature type="compositionally biased region" description="Basic and acidic residues" evidence="10">
    <location>
        <begin position="129"/>
        <end position="139"/>
    </location>
</feature>
<dbReference type="GO" id="GO:0005789">
    <property type="term" value="C:endoplasmic reticulum membrane"/>
    <property type="evidence" value="ECO:0007669"/>
    <property type="project" value="UniProtKB-SubCell"/>
</dbReference>
<dbReference type="InterPro" id="IPR005606">
    <property type="entry name" value="Sec20"/>
</dbReference>
<dbReference type="GO" id="GO:0005484">
    <property type="term" value="F:SNAP receptor activity"/>
    <property type="evidence" value="ECO:0007669"/>
    <property type="project" value="InterPro"/>
</dbReference>
<comment type="similarity">
    <text evidence="9">Belongs to the SEC20 family.</text>
</comment>
<dbReference type="GO" id="GO:0006890">
    <property type="term" value="P:retrograde vesicle-mediated transport, Golgi to endoplasmic reticulum"/>
    <property type="evidence" value="ECO:0007669"/>
    <property type="project" value="InterPro"/>
</dbReference>
<evidence type="ECO:0000256" key="1">
    <source>
        <dbReference type="ARBA" id="ARBA00004163"/>
    </source>
</evidence>
<dbReference type="PANTHER" id="PTHR12825">
    <property type="entry name" value="BNIP1-RELATED"/>
    <property type="match status" value="1"/>
</dbReference>
<protein>
    <submittedName>
        <fullName evidence="13">Sec20-domain-containing protein</fullName>
    </submittedName>
</protein>
<evidence type="ECO:0000259" key="12">
    <source>
        <dbReference type="Pfam" id="PF03908"/>
    </source>
</evidence>
<keyword evidence="3 11" id="KW-0812">Transmembrane</keyword>
<name>A0A4Y7Q614_9AGAM</name>
<keyword evidence="14" id="KW-1185">Reference proteome</keyword>
<proteinExistence type="inferred from homology"/>
<feature type="compositionally biased region" description="Basic and acidic residues" evidence="10">
    <location>
        <begin position="106"/>
        <end position="122"/>
    </location>
</feature>
<dbReference type="InterPro" id="IPR056173">
    <property type="entry name" value="Sec20_C"/>
</dbReference>
<feature type="region of interest" description="Disordered" evidence="10">
    <location>
        <begin position="106"/>
        <end position="141"/>
    </location>
</feature>
<evidence type="ECO:0000313" key="13">
    <source>
        <dbReference type="EMBL" id="TDL22865.1"/>
    </source>
</evidence>
<organism evidence="13 14">
    <name type="scientific">Rickenella mellea</name>
    <dbReference type="NCBI Taxonomy" id="50990"/>
    <lineage>
        <taxon>Eukaryota</taxon>
        <taxon>Fungi</taxon>
        <taxon>Dikarya</taxon>
        <taxon>Basidiomycota</taxon>
        <taxon>Agaricomycotina</taxon>
        <taxon>Agaricomycetes</taxon>
        <taxon>Hymenochaetales</taxon>
        <taxon>Rickenellaceae</taxon>
        <taxon>Rickenella</taxon>
    </lineage>
</organism>
<evidence type="ECO:0000256" key="5">
    <source>
        <dbReference type="ARBA" id="ARBA00022892"/>
    </source>
</evidence>
<dbReference type="Proteomes" id="UP000294933">
    <property type="component" value="Unassembled WGS sequence"/>
</dbReference>
<evidence type="ECO:0000256" key="7">
    <source>
        <dbReference type="ARBA" id="ARBA00023054"/>
    </source>
</evidence>
<gene>
    <name evidence="13" type="ORF">BD410DRAFT_788232</name>
</gene>
<evidence type="ECO:0000256" key="10">
    <source>
        <dbReference type="SAM" id="MobiDB-lite"/>
    </source>
</evidence>
<dbReference type="Pfam" id="PF03908">
    <property type="entry name" value="Sec20"/>
    <property type="match status" value="1"/>
</dbReference>
<evidence type="ECO:0000256" key="3">
    <source>
        <dbReference type="ARBA" id="ARBA00022692"/>
    </source>
</evidence>
<evidence type="ECO:0000256" key="2">
    <source>
        <dbReference type="ARBA" id="ARBA00022448"/>
    </source>
</evidence>
<evidence type="ECO:0000256" key="11">
    <source>
        <dbReference type="SAM" id="Phobius"/>
    </source>
</evidence>
<keyword evidence="7" id="KW-0175">Coiled coil</keyword>
<dbReference type="EMBL" id="ML170173">
    <property type="protein sequence ID" value="TDL22865.1"/>
    <property type="molecule type" value="Genomic_DNA"/>
</dbReference>
<keyword evidence="4" id="KW-0256">Endoplasmic reticulum</keyword>
<comment type="subcellular location">
    <subcellularLocation>
        <location evidence="1">Endoplasmic reticulum membrane</location>
        <topology evidence="1">Single-pass type IV membrane protein</topology>
    </subcellularLocation>
</comment>
<sequence length="359" mass="39770">MPPLPSTIDDETTRAVESLNRRQKDLTSYQIPRLRDCKGPLSTQQQYAAELKDDLDAFGQQVDSLEMLGEDQLRKPDRQHVKHLVDEFRSSQAKMRKDMRTALLESKKTIDANSRSHRDELLRSSAILEKPRSDEKASDDALMSANNDVTEALRRTIGLMQGELERSVLTTQMLDSSTAILQATSITHDSLNTVMGTSRQLITALEKADWMDRLLIMAGLCFFLLVVLFILKQRIVDRGLRIAFWWTRFIPDFSGDAALLADEKVGRISATGTDVMSSLLSSATSLLSGDSSTTVSSAAETIYENPRTLPVDQLEQAASSLSLSLTGFMERPMSTALSIASSPVPSETLVESVAQRVEL</sequence>
<keyword evidence="8 11" id="KW-0472">Membrane</keyword>
<evidence type="ECO:0000256" key="4">
    <source>
        <dbReference type="ARBA" id="ARBA00022824"/>
    </source>
</evidence>
<accession>A0A4Y7Q614</accession>